<evidence type="ECO:0000313" key="6">
    <source>
        <dbReference type="EMBL" id="MBB5082066.1"/>
    </source>
</evidence>
<feature type="domain" description="ChsH2 rubredoxin-like zinc ribbon" evidence="5">
    <location>
        <begin position="356"/>
        <end position="380"/>
    </location>
</feature>
<proteinExistence type="predicted"/>
<dbReference type="RefSeq" id="WP_221341310.1">
    <property type="nucleotide sequence ID" value="NZ_JACHIN010000012.1"/>
</dbReference>
<evidence type="ECO:0000256" key="1">
    <source>
        <dbReference type="ARBA" id="ARBA00022679"/>
    </source>
</evidence>
<dbReference type="InterPro" id="IPR016039">
    <property type="entry name" value="Thiolase-like"/>
</dbReference>
<dbReference type="GO" id="GO:0044550">
    <property type="term" value="P:secondary metabolite biosynthetic process"/>
    <property type="evidence" value="ECO:0007669"/>
    <property type="project" value="TreeGrafter"/>
</dbReference>
<dbReference type="Gene3D" id="3.40.47.10">
    <property type="match status" value="2"/>
</dbReference>
<evidence type="ECO:0000256" key="2">
    <source>
        <dbReference type="ARBA" id="ARBA00023315"/>
    </source>
</evidence>
<feature type="domain" description="ChsH2 C-terminal OB-fold" evidence="3">
    <location>
        <begin position="401"/>
        <end position="447"/>
    </location>
</feature>
<protein>
    <submittedName>
        <fullName evidence="6">3-hydroxy-3-methylglutaryl CoA synthase/uncharacterized OB-fold protein</fullName>
    </submittedName>
</protein>
<dbReference type="AlphaFoldDB" id="A0A7W8A9E0"/>
<dbReference type="GO" id="GO:0016746">
    <property type="term" value="F:acyltransferase activity"/>
    <property type="evidence" value="ECO:0007669"/>
    <property type="project" value="UniProtKB-KW"/>
</dbReference>
<dbReference type="PANTHER" id="PTHR34069:SF3">
    <property type="entry name" value="ACYL-COA:ACYL-COA ALKYLTRANSFERASE"/>
    <property type="match status" value="1"/>
</dbReference>
<dbReference type="SUPFAM" id="SSF50249">
    <property type="entry name" value="Nucleic acid-binding proteins"/>
    <property type="match status" value="1"/>
</dbReference>
<dbReference type="InterPro" id="IPR012340">
    <property type="entry name" value="NA-bd_OB-fold"/>
</dbReference>
<dbReference type="Pfam" id="PF08541">
    <property type="entry name" value="ACP_syn_III_C"/>
    <property type="match status" value="1"/>
</dbReference>
<evidence type="ECO:0000259" key="3">
    <source>
        <dbReference type="Pfam" id="PF01796"/>
    </source>
</evidence>
<evidence type="ECO:0000259" key="4">
    <source>
        <dbReference type="Pfam" id="PF08541"/>
    </source>
</evidence>
<accession>A0A7W8A9E0</accession>
<dbReference type="Pfam" id="PF12172">
    <property type="entry name" value="zf-ChsH2"/>
    <property type="match status" value="1"/>
</dbReference>
<evidence type="ECO:0000313" key="7">
    <source>
        <dbReference type="Proteomes" id="UP000568380"/>
    </source>
</evidence>
<reference evidence="6 7" key="1">
    <citation type="submission" date="2020-08" db="EMBL/GenBank/DDBJ databases">
        <title>Genomic Encyclopedia of Type Strains, Phase IV (KMG-IV): sequencing the most valuable type-strain genomes for metagenomic binning, comparative biology and taxonomic classification.</title>
        <authorList>
            <person name="Goeker M."/>
        </authorList>
    </citation>
    <scope>NUCLEOTIDE SEQUENCE [LARGE SCALE GENOMIC DNA]</scope>
    <source>
        <strain evidence="6 7">DSM 45385</strain>
    </source>
</reference>
<dbReference type="Proteomes" id="UP000568380">
    <property type="component" value="Unassembled WGS sequence"/>
</dbReference>
<dbReference type="InterPro" id="IPR013747">
    <property type="entry name" value="ACP_syn_III_C"/>
</dbReference>
<organism evidence="6 7">
    <name type="scientific">Nonomuraea endophytica</name>
    <dbReference type="NCBI Taxonomy" id="714136"/>
    <lineage>
        <taxon>Bacteria</taxon>
        <taxon>Bacillati</taxon>
        <taxon>Actinomycetota</taxon>
        <taxon>Actinomycetes</taxon>
        <taxon>Streptosporangiales</taxon>
        <taxon>Streptosporangiaceae</taxon>
        <taxon>Nonomuraea</taxon>
    </lineage>
</organism>
<sequence length="471" mass="49996">MAGIMAYGGYLPAHRIRRSRIGEALGTRPGAGTRTVASYDEDTTTMGAEAARVALHGLPGPEEVRGLFFATSDPVYLDRSNAAAVHAVLSLDPSVPAVDMCGAVRSGVGALRAGLHAGAPTLVVLSDIRAGLPGGADERDGGDGAAALVVGTDGEVVAEWIGDAARTEEFLSRWREPGERHSRHWEDRFVEEVHVPAGRLVLEEALKSAGLTAADVDHLVVAGASRRIAAAVRAAAGVDEHAAADDLLDSVGETGTAHLALRLAAILDRAGPDEVIALVVLTEGADALLFRTTGLLAGRRSAWPTAAQIEHSSDDLSYATYVSWRGFLPREPMRRPLPPQLAAPATRRIGAWKLGLVGSRCLACDTRHLPPQRVCGACRALDQMRPDPVAGLPATVSIATVDRLAWSPNPPLIYGTVDFDGGGRLQCEFTDTGPDGARTGLRVRMAVRRTHSRDGVHNYYWKARPERGEQY</sequence>
<comment type="caution">
    <text evidence="6">The sequence shown here is derived from an EMBL/GenBank/DDBJ whole genome shotgun (WGS) entry which is preliminary data.</text>
</comment>
<dbReference type="PANTHER" id="PTHR34069">
    <property type="entry name" value="3-OXOACYL-[ACYL-CARRIER-PROTEIN] SYNTHASE 3"/>
    <property type="match status" value="1"/>
</dbReference>
<dbReference type="SUPFAM" id="SSF53901">
    <property type="entry name" value="Thiolase-like"/>
    <property type="match status" value="2"/>
</dbReference>
<dbReference type="InterPro" id="IPR002878">
    <property type="entry name" value="ChsH2_C"/>
</dbReference>
<keyword evidence="2" id="KW-0012">Acyltransferase</keyword>
<dbReference type="InterPro" id="IPR022002">
    <property type="entry name" value="ChsH2_Znr"/>
</dbReference>
<gene>
    <name evidence="6" type="ORF">HNR40_007561</name>
</gene>
<dbReference type="EMBL" id="JACHIN010000012">
    <property type="protein sequence ID" value="MBB5082066.1"/>
    <property type="molecule type" value="Genomic_DNA"/>
</dbReference>
<keyword evidence="7" id="KW-1185">Reference proteome</keyword>
<dbReference type="Pfam" id="PF01796">
    <property type="entry name" value="OB_ChsH2_C"/>
    <property type="match status" value="1"/>
</dbReference>
<evidence type="ECO:0000259" key="5">
    <source>
        <dbReference type="Pfam" id="PF12172"/>
    </source>
</evidence>
<name>A0A7W8A9E0_9ACTN</name>
<keyword evidence="1" id="KW-0808">Transferase</keyword>
<feature type="domain" description="Beta-ketoacyl-[acyl-carrier-protein] synthase III C-terminal" evidence="4">
    <location>
        <begin position="206"/>
        <end position="279"/>
    </location>
</feature>